<feature type="repeat" description="TPR" evidence="3">
    <location>
        <begin position="1094"/>
        <end position="1127"/>
    </location>
</feature>
<dbReference type="Pfam" id="PF07719">
    <property type="entry name" value="TPR_2"/>
    <property type="match status" value="1"/>
</dbReference>
<feature type="repeat" description="TPR" evidence="3">
    <location>
        <begin position="1756"/>
        <end position="1789"/>
    </location>
</feature>
<dbReference type="EMBL" id="JACASE010000003">
    <property type="protein sequence ID" value="KAF6488203.1"/>
    <property type="molecule type" value="Genomic_DNA"/>
</dbReference>
<name>A0A7J8IUD9_ROUAE</name>
<keyword evidence="2 3" id="KW-0802">TPR repeat</keyword>
<dbReference type="SMART" id="SM00671">
    <property type="entry name" value="SEL1"/>
    <property type="match status" value="4"/>
</dbReference>
<sequence>MSTGSKHFGLKYKEELYIFKELEKVRRETKKDFLLFKQKLASKPAIDDVPVFRLQAPGPARSGEEGDVSCAGPKTPSGTPRAKGPATAAAALLQQAPQVAARPSSPRDGAAPGKTRPFCPRDFYLRSSAFLRHRPHKKPPVIASMAGTSRPVVLRPPPAPRGKPGALWGPWSPRPLGLKRALEPAPAPAPAPARGRDAQPEPEPEPTRPAEALKAREGKGSSVSSEEGDMEAALLRRRVRIRTHFLREGAASEPREMGSFSKTDREMVQPSDGREAAWQVSPPVRMIPKSIEEIIASLQSEAQLASDQTIKELIQSVLGQNYDIKMEDISLTGKMYWHRTSQAQMEQGLQISIEDPQMNVLEEIPENITSIFQIEQENMLEWTPSEAENMVFTPQETLEIQPADESSKPLEDEQPKSDMKAAKRLSLKVRSSEVLQIKGKEVKQTRKSKLGAPQQRKPTKPLQDQKLRKKKIPQDVATCNLHDLCTNVPAQKLPIDLCLASRVYHTADKKGHNTLLGIFGDAFLDGYFTDEDQRNRILQGIPAIDDKQAYVPTPEIPPELAQGTRQPAQEPNLQLLGEEMPAYPGFTKLFWNLTSPKFSVPVSVMKKTLYPKYESVQASRILIEKFSSESKESVITLSQRNRRGLKLFYLKKSSSFENIQKSFSIQSLQLKRVKSAIELRKEETTTPLEIKDNMQDNIKEVMFQKAKELERRQTVELSETQEPVIKENIDTILDIVQDNYSMTDLSVSLVEASKKAGISYIVYPKKKRIKWKKGWKLRRVTMVLEELSKSPKILKRSMSHGVLPGQKKYLLKIPLYERPLQCPSLPSCLNFDKFAQSRGGIPEDTDPQTWVVDLFSKHKPQKATEEEKVVKTFVPKDLSEEMKEPPKLELSDSLTSSLPPDVIKHYESQVKILTEEINHKKKYLAFLYCRRGAIYRKLGKLQSAMNDLQEAILLEPLFLNAYWHRHLIYLFQDKISEALDDLNYINKYNKNNAEAYLSKAEIFRSKNDITLAILNYTQAIKCKPMDADMYFRRGEMYEITNKVLAIDDFSKCIFYDPQRIDALLKRGLFYYENENWNAAIQDFTALLNVEPQNSQARTYRGRAYFKRCLYKLATQDFSVAIHLDPNNWLALYYRGCLFRKSNPLRALQDYSVSALINDSYENLGCFLHRGILYADLKLWVLAICDFETVISLERTVIFAYINIGLIYLLHLDNYIEATWHFSEAIRLDPLYIRSYICRAETYNKLHELKKAVRELSYAIHLQPDGIQLYIMRGQYLLRMKCYDLAKFTIYQVAEMNKGHIELSPIQQALIYSFCENHDKAIQVLDGIILNRPEITTYTLLAKAHMKAKRSKEAVRMFKKALDVFSHSDKGPSAVAASADCLYNLGLCYMDEGNLQMAFDCFSKAVKANPDFAEGFYQRGLCKVKLHKDSSILDFNRAITIAPKYYEAYLSRVAFYGLKGRYSKAILNCNEAIKIYPQSVRAYIYRGVLKYYNKTYKLAITDLTTAINMDKNSYVAFYNRALCYTKIGELRMALTDYGIVLLLDAGETVTLNTFINRGLIYEELEQHNSALEDFKQAALISKTNVSLCQATAMCYYRNKEFEEAVNFFTWAININPCFLDAYVGRGNSYMEYGHNEATKQAQKDFLRALHFDPTYIKARISLGYNLQAQEKFQKAWHHFTIATEVDPKSYLAYEGRAVVCLQMSDNFAAMQDINMAIKMNTTAEFLTNRGVIHEFMGQQQNAMKDYQAAVSLNPTYSLAYFNAGNIYLHHRQFSQASDYFSKALQFDPENKCAMMNRAIANTILKKYEEAREDFANVVENCPFWAAVYFNRAQLYCCLKQYELAEEDLSKALSLKPNDALVYNLRAEVRGKLGMIEEAMADYNQALDFQDHVQ</sequence>
<feature type="region of interest" description="Disordered" evidence="4">
    <location>
        <begin position="400"/>
        <end position="423"/>
    </location>
</feature>
<dbReference type="SMART" id="SM00028">
    <property type="entry name" value="TPR"/>
    <property type="match status" value="24"/>
</dbReference>
<protein>
    <submittedName>
        <fullName evidence="5">Tetratricopeptide repeat domain 6</fullName>
    </submittedName>
</protein>
<feature type="repeat" description="TPR" evidence="3">
    <location>
        <begin position="1060"/>
        <end position="1093"/>
    </location>
</feature>
<dbReference type="InterPro" id="IPR019734">
    <property type="entry name" value="TPR_rpt"/>
</dbReference>
<dbReference type="PANTHER" id="PTHR44858">
    <property type="entry name" value="TETRATRICOPEPTIDE REPEAT PROTEIN 6"/>
    <property type="match status" value="1"/>
</dbReference>
<accession>A0A7J8IUD9</accession>
<dbReference type="InterPro" id="IPR006597">
    <property type="entry name" value="Sel1-like"/>
</dbReference>
<evidence type="ECO:0000256" key="4">
    <source>
        <dbReference type="SAM" id="MobiDB-lite"/>
    </source>
</evidence>
<evidence type="ECO:0000256" key="1">
    <source>
        <dbReference type="ARBA" id="ARBA00022737"/>
    </source>
</evidence>
<keyword evidence="6" id="KW-1185">Reference proteome</keyword>
<dbReference type="InterPro" id="IPR050498">
    <property type="entry name" value="Ycf3"/>
</dbReference>
<dbReference type="OrthoDB" id="1658288at2759"/>
<feature type="region of interest" description="Disordered" evidence="4">
    <location>
        <begin position="52"/>
        <end position="118"/>
    </location>
</feature>
<gene>
    <name evidence="5" type="ORF">HJG63_020059</name>
</gene>
<keyword evidence="1" id="KW-0677">Repeat</keyword>
<feature type="repeat" description="TPR" evidence="3">
    <location>
        <begin position="1722"/>
        <end position="1755"/>
    </location>
</feature>
<dbReference type="PANTHER" id="PTHR44858:SF1">
    <property type="entry name" value="UDP-N-ACETYLGLUCOSAMINE--PEPTIDE N-ACETYLGLUCOSAMINYLTRANSFERASE SPINDLY-RELATED"/>
    <property type="match status" value="1"/>
</dbReference>
<dbReference type="SUPFAM" id="SSF48452">
    <property type="entry name" value="TPR-like"/>
    <property type="match status" value="4"/>
</dbReference>
<feature type="compositionally biased region" description="Basic and acidic residues" evidence="4">
    <location>
        <begin position="194"/>
        <end position="219"/>
    </location>
</feature>
<feature type="repeat" description="TPR" evidence="3">
    <location>
        <begin position="1334"/>
        <end position="1367"/>
    </location>
</feature>
<feature type="repeat" description="TPR" evidence="3">
    <location>
        <begin position="1550"/>
        <end position="1583"/>
    </location>
</feature>
<proteinExistence type="predicted"/>
<feature type="repeat" description="TPR" evidence="3">
    <location>
        <begin position="1655"/>
        <end position="1688"/>
    </location>
</feature>
<feature type="repeat" description="TPR" evidence="3">
    <location>
        <begin position="925"/>
        <end position="958"/>
    </location>
</feature>
<feature type="region of interest" description="Disordered" evidence="4">
    <location>
        <begin position="438"/>
        <end position="469"/>
    </location>
</feature>
<feature type="region of interest" description="Disordered" evidence="4">
    <location>
        <begin position="155"/>
        <end position="230"/>
    </location>
</feature>
<evidence type="ECO:0000313" key="6">
    <source>
        <dbReference type="Proteomes" id="UP000593571"/>
    </source>
</evidence>
<organism evidence="5 6">
    <name type="scientific">Rousettus aegyptiacus</name>
    <name type="common">Egyptian fruit bat</name>
    <name type="synonym">Pteropus aegyptiacus</name>
    <dbReference type="NCBI Taxonomy" id="9407"/>
    <lineage>
        <taxon>Eukaryota</taxon>
        <taxon>Metazoa</taxon>
        <taxon>Chordata</taxon>
        <taxon>Craniata</taxon>
        <taxon>Vertebrata</taxon>
        <taxon>Euteleostomi</taxon>
        <taxon>Mammalia</taxon>
        <taxon>Eutheria</taxon>
        <taxon>Laurasiatheria</taxon>
        <taxon>Chiroptera</taxon>
        <taxon>Yinpterochiroptera</taxon>
        <taxon>Pteropodoidea</taxon>
        <taxon>Pteropodidae</taxon>
        <taxon>Rousettinae</taxon>
        <taxon>Rousettus</taxon>
    </lineage>
</organism>
<comment type="caution">
    <text evidence="5">The sequence shown here is derived from an EMBL/GenBank/DDBJ whole genome shotgun (WGS) entry which is preliminary data.</text>
</comment>
<feature type="repeat" description="TPR" evidence="3">
    <location>
        <begin position="1232"/>
        <end position="1265"/>
    </location>
</feature>
<dbReference type="InterPro" id="IPR011990">
    <property type="entry name" value="TPR-like_helical_dom_sf"/>
</dbReference>
<dbReference type="Pfam" id="PF13432">
    <property type="entry name" value="TPR_16"/>
    <property type="match status" value="1"/>
</dbReference>
<dbReference type="Pfam" id="PF00515">
    <property type="entry name" value="TPR_1"/>
    <property type="match status" value="2"/>
</dbReference>
<dbReference type="Proteomes" id="UP000593571">
    <property type="component" value="Unassembled WGS sequence"/>
</dbReference>
<evidence type="ECO:0000313" key="5">
    <source>
        <dbReference type="EMBL" id="KAF6488203.1"/>
    </source>
</evidence>
<feature type="repeat" description="TPR" evidence="3">
    <location>
        <begin position="1378"/>
        <end position="1411"/>
    </location>
</feature>
<feature type="compositionally biased region" description="Low complexity" evidence="4">
    <location>
        <begin position="78"/>
        <end position="103"/>
    </location>
</feature>
<dbReference type="PROSITE" id="PS50293">
    <property type="entry name" value="TPR_REGION"/>
    <property type="match status" value="2"/>
</dbReference>
<feature type="repeat" description="TPR" evidence="3">
    <location>
        <begin position="1824"/>
        <end position="1857"/>
    </location>
</feature>
<dbReference type="Gene3D" id="1.25.40.10">
    <property type="entry name" value="Tetratricopeptide repeat domain"/>
    <property type="match status" value="10"/>
</dbReference>
<evidence type="ECO:0000256" key="2">
    <source>
        <dbReference type="ARBA" id="ARBA00022803"/>
    </source>
</evidence>
<dbReference type="Pfam" id="PF13181">
    <property type="entry name" value="TPR_8"/>
    <property type="match status" value="4"/>
</dbReference>
<feature type="repeat" description="TPR" evidence="3">
    <location>
        <begin position="993"/>
        <end position="1026"/>
    </location>
</feature>
<dbReference type="PROSITE" id="PS50005">
    <property type="entry name" value="TPR"/>
    <property type="match status" value="12"/>
</dbReference>
<reference evidence="5 6" key="1">
    <citation type="journal article" date="2020" name="Nature">
        <title>Six reference-quality genomes reveal evolution of bat adaptations.</title>
        <authorList>
            <person name="Jebb D."/>
            <person name="Huang Z."/>
            <person name="Pippel M."/>
            <person name="Hughes G.M."/>
            <person name="Lavrichenko K."/>
            <person name="Devanna P."/>
            <person name="Winkler S."/>
            <person name="Jermiin L.S."/>
            <person name="Skirmuntt E.C."/>
            <person name="Katzourakis A."/>
            <person name="Burkitt-Gray L."/>
            <person name="Ray D.A."/>
            <person name="Sullivan K.A.M."/>
            <person name="Roscito J.G."/>
            <person name="Kirilenko B.M."/>
            <person name="Davalos L.M."/>
            <person name="Corthals A.P."/>
            <person name="Power M.L."/>
            <person name="Jones G."/>
            <person name="Ransome R.D."/>
            <person name="Dechmann D.K.N."/>
            <person name="Locatelli A.G."/>
            <person name="Puechmaille S.J."/>
            <person name="Fedrigo O."/>
            <person name="Jarvis E.D."/>
            <person name="Hiller M."/>
            <person name="Vernes S.C."/>
            <person name="Myers E.W."/>
            <person name="Teeling E.C."/>
        </authorList>
    </citation>
    <scope>NUCLEOTIDE SEQUENCE [LARGE SCALE GENOMIC DNA]</scope>
    <source>
        <strain evidence="5">MRouAeg1</strain>
        <tissue evidence="5">Muscle</tissue>
    </source>
</reference>
<dbReference type="InterPro" id="IPR013105">
    <property type="entry name" value="TPR_2"/>
</dbReference>
<feature type="compositionally biased region" description="Basic and acidic residues" evidence="4">
    <location>
        <begin position="405"/>
        <end position="421"/>
    </location>
</feature>
<evidence type="ECO:0000256" key="3">
    <source>
        <dbReference type="PROSITE-ProRule" id="PRU00339"/>
    </source>
</evidence>